<comment type="catalytic activity">
    <reaction evidence="6">
        <text>a 2'-deoxyadenosine in DNA + S-adenosyl-L-methionine = an N(6)-methyl-2'-deoxyadenosine in DNA + S-adenosyl-L-homocysteine + H(+)</text>
        <dbReference type="Rhea" id="RHEA:15197"/>
        <dbReference type="Rhea" id="RHEA-COMP:12418"/>
        <dbReference type="Rhea" id="RHEA-COMP:12419"/>
        <dbReference type="ChEBI" id="CHEBI:15378"/>
        <dbReference type="ChEBI" id="CHEBI:57856"/>
        <dbReference type="ChEBI" id="CHEBI:59789"/>
        <dbReference type="ChEBI" id="CHEBI:90615"/>
        <dbReference type="ChEBI" id="CHEBI:90616"/>
        <dbReference type="EC" id="2.1.1.72"/>
    </reaction>
</comment>
<name>A0ABW0IDZ2_9BACT</name>
<dbReference type="PRINTS" id="PR00506">
    <property type="entry name" value="D21N6MTFRASE"/>
</dbReference>
<gene>
    <name evidence="8" type="ORF">ACFPMF_15220</name>
</gene>
<evidence type="ECO:0000256" key="4">
    <source>
        <dbReference type="ARBA" id="ARBA00022679"/>
    </source>
</evidence>
<accession>A0ABW0IDZ2</accession>
<evidence type="ECO:0000313" key="9">
    <source>
        <dbReference type="Proteomes" id="UP001596106"/>
    </source>
</evidence>
<dbReference type="SUPFAM" id="SSF53335">
    <property type="entry name" value="S-adenosyl-L-methionine-dependent methyltransferases"/>
    <property type="match status" value="1"/>
</dbReference>
<protein>
    <recommendedName>
        <fullName evidence="2">site-specific DNA-methyltransferase (adenine-specific)</fullName>
        <ecNumber evidence="2">2.1.1.72</ecNumber>
    </recommendedName>
</protein>
<keyword evidence="5" id="KW-0949">S-adenosyl-L-methionine</keyword>
<dbReference type="InterPro" id="IPR002295">
    <property type="entry name" value="N4/N6-MTase_EcoPI_Mod-like"/>
</dbReference>
<proteinExistence type="inferred from homology"/>
<comment type="caution">
    <text evidence="8">The sequence shown here is derived from an EMBL/GenBank/DDBJ whole genome shotgun (WGS) entry which is preliminary data.</text>
</comment>
<evidence type="ECO:0000256" key="3">
    <source>
        <dbReference type="ARBA" id="ARBA00022603"/>
    </source>
</evidence>
<dbReference type="GO" id="GO:0032259">
    <property type="term" value="P:methylation"/>
    <property type="evidence" value="ECO:0007669"/>
    <property type="project" value="UniProtKB-KW"/>
</dbReference>
<reference evidence="9" key="1">
    <citation type="journal article" date="2019" name="Int. J. Syst. Evol. Microbiol.">
        <title>The Global Catalogue of Microorganisms (GCM) 10K type strain sequencing project: providing services to taxonomists for standard genome sequencing and annotation.</title>
        <authorList>
            <consortium name="The Broad Institute Genomics Platform"/>
            <consortium name="The Broad Institute Genome Sequencing Center for Infectious Disease"/>
            <person name="Wu L."/>
            <person name="Ma J."/>
        </authorList>
    </citation>
    <scope>NUCLEOTIDE SEQUENCE [LARGE SCALE GENOMIC DNA]</scope>
    <source>
        <strain evidence="9">CCUG 55250</strain>
    </source>
</reference>
<comment type="similarity">
    <text evidence="1">Belongs to the N(4)/N(6)-methyltransferase family.</text>
</comment>
<keyword evidence="3 8" id="KW-0489">Methyltransferase</keyword>
<evidence type="ECO:0000313" key="8">
    <source>
        <dbReference type="EMBL" id="MFC5410672.1"/>
    </source>
</evidence>
<dbReference type="RefSeq" id="WP_379846538.1">
    <property type="nucleotide sequence ID" value="NZ_JBHSMA010000004.1"/>
</dbReference>
<organism evidence="8 9">
    <name type="scientific">Larkinella bovis</name>
    <dbReference type="NCBI Taxonomy" id="683041"/>
    <lineage>
        <taxon>Bacteria</taxon>
        <taxon>Pseudomonadati</taxon>
        <taxon>Bacteroidota</taxon>
        <taxon>Cytophagia</taxon>
        <taxon>Cytophagales</taxon>
        <taxon>Spirosomataceae</taxon>
        <taxon>Larkinella</taxon>
    </lineage>
</organism>
<dbReference type="EC" id="2.1.1.72" evidence="2"/>
<dbReference type="Gene3D" id="3.40.50.150">
    <property type="entry name" value="Vaccinia Virus protein VP39"/>
    <property type="match status" value="1"/>
</dbReference>
<evidence type="ECO:0000256" key="1">
    <source>
        <dbReference type="ARBA" id="ARBA00006594"/>
    </source>
</evidence>
<feature type="domain" description="DNA methylase N-4/N-6" evidence="7">
    <location>
        <begin position="70"/>
        <end position="393"/>
    </location>
</feature>
<dbReference type="GO" id="GO:0008168">
    <property type="term" value="F:methyltransferase activity"/>
    <property type="evidence" value="ECO:0007669"/>
    <property type="project" value="UniProtKB-KW"/>
</dbReference>
<dbReference type="Pfam" id="PF01555">
    <property type="entry name" value="N6_N4_Mtase"/>
    <property type="match status" value="1"/>
</dbReference>
<dbReference type="InterPro" id="IPR002941">
    <property type="entry name" value="DNA_methylase_N4/N6"/>
</dbReference>
<evidence type="ECO:0000256" key="5">
    <source>
        <dbReference type="ARBA" id="ARBA00022691"/>
    </source>
</evidence>
<evidence type="ECO:0000256" key="2">
    <source>
        <dbReference type="ARBA" id="ARBA00011900"/>
    </source>
</evidence>
<keyword evidence="4 8" id="KW-0808">Transferase</keyword>
<evidence type="ECO:0000256" key="6">
    <source>
        <dbReference type="ARBA" id="ARBA00047942"/>
    </source>
</evidence>
<dbReference type="InterPro" id="IPR029063">
    <property type="entry name" value="SAM-dependent_MTases_sf"/>
</dbReference>
<keyword evidence="9" id="KW-1185">Reference proteome</keyword>
<dbReference type="Proteomes" id="UP001596106">
    <property type="component" value="Unassembled WGS sequence"/>
</dbReference>
<evidence type="ECO:0000259" key="7">
    <source>
        <dbReference type="Pfam" id="PF01555"/>
    </source>
</evidence>
<dbReference type="PIRSF" id="PIRSF015855">
    <property type="entry name" value="TypeIII_Mtase_mKpnI"/>
    <property type="match status" value="1"/>
</dbReference>
<dbReference type="EMBL" id="JBHSMA010000004">
    <property type="protein sequence ID" value="MFC5410672.1"/>
    <property type="molecule type" value="Genomic_DNA"/>
</dbReference>
<sequence length="514" mass="58792">MPSLHWIGKEKVVNHHHDVPFRVLDHQYTFTADKTEENSETINTQGQNLIIHGDNLEALKALLPQYEGRVKCIYIDPPYNTGNEGWVYNDNVNDPKIKRWLGQVVGKESEDLSRHDKWLCMMYPRLKLLQKLMSSDGSIWISIDDSEVASLRLLMDEIFGRNKFIACNVWQKRYSRENREAIGDAHEYILVYAKNPLAFKESRNKVALTEDQAKIYKNPTNDPKGRYRTIPMTAQGYRANQMYPITTPTGVVHNPPEGRCWSTVEENYKQLLAEGRIYFGKDGNAQPSIIRYLSEVEGLVPWTWWNHEEVGHTDEAKKDIQSIYGTQTAFDTPKPVRLLERIIHIASNNGDIVLDSFAGSGTTAQAVLNLNKGISGNRQFILVEMEEYAETITAERVRRVMQGYGDKEGTGGSFNFYTLGERLFDDDGNLNPAVSTDKIRQYIWFTETKGTVADEPSDEPYRLGVYEGTAYYFCYEPESVTTLDYDLLSTIRTKAEQYIIYADSCVLSDDESIT</sequence>
<dbReference type="PROSITE" id="PS00092">
    <property type="entry name" value="N6_MTASE"/>
    <property type="match status" value="1"/>
</dbReference>
<dbReference type="InterPro" id="IPR002052">
    <property type="entry name" value="DNA_methylase_N6_adenine_CS"/>
</dbReference>